<sequence length="180" mass="19141">MQTDNSSTQATIHHVAPHELTKAEFLREASAVRLVNHGRKWQVNFGNHSAFSQADTAEAALADVHQSAVNNALYLNQADAPAVPYKPSIPTQNVLADYPSLVAFFGDVVATHRVEKLSVSKAEYDAVIAGLRMLAAGVETGAVSVDDGDIGEILTNGGAHSGLSAEEIHDLCDRLLTPTE</sequence>
<dbReference type="RefSeq" id="WP_247286480.1">
    <property type="nucleotide sequence ID" value="NZ_JAKNRW010000001.1"/>
</dbReference>
<dbReference type="EMBL" id="JAKNRW010000001">
    <property type="protein sequence ID" value="MCK1788931.1"/>
    <property type="molecule type" value="Genomic_DNA"/>
</dbReference>
<dbReference type="Proteomes" id="UP001299876">
    <property type="component" value="Unassembled WGS sequence"/>
</dbReference>
<gene>
    <name evidence="1" type="ORF">L9059_01760</name>
</gene>
<organism evidence="1 2">
    <name type="scientific">Pseudomonas violetae</name>
    <dbReference type="NCBI Taxonomy" id="2915813"/>
    <lineage>
        <taxon>Bacteria</taxon>
        <taxon>Pseudomonadati</taxon>
        <taxon>Pseudomonadota</taxon>
        <taxon>Gammaproteobacteria</taxon>
        <taxon>Pseudomonadales</taxon>
        <taxon>Pseudomonadaceae</taxon>
        <taxon>Pseudomonas</taxon>
    </lineage>
</organism>
<protein>
    <submittedName>
        <fullName evidence="1">Uncharacterized protein</fullName>
    </submittedName>
</protein>
<comment type="caution">
    <text evidence="1">The sequence shown here is derived from an EMBL/GenBank/DDBJ whole genome shotgun (WGS) entry which is preliminary data.</text>
</comment>
<keyword evidence="2" id="KW-1185">Reference proteome</keyword>
<proteinExistence type="predicted"/>
<name>A0ABT0ET70_9PSED</name>
<accession>A0ABT0ET70</accession>
<reference evidence="1 2" key="1">
    <citation type="submission" date="2022-02" db="EMBL/GenBank/DDBJ databases">
        <title>Comparative genomics of the first Antarctic Pseudomonas spp. capable of biotransforming 2,4,6-Trinitrotoluene.</title>
        <authorList>
            <person name="Cabrera M.A."/>
            <person name="Marquez S.L."/>
            <person name="Perez-Donoso J.M."/>
        </authorList>
    </citation>
    <scope>NUCLEOTIDE SEQUENCE [LARGE SCALE GENOMIC DNA]</scope>
    <source>
        <strain evidence="1 2">TNT19</strain>
    </source>
</reference>
<evidence type="ECO:0000313" key="2">
    <source>
        <dbReference type="Proteomes" id="UP001299876"/>
    </source>
</evidence>
<evidence type="ECO:0000313" key="1">
    <source>
        <dbReference type="EMBL" id="MCK1788931.1"/>
    </source>
</evidence>